<feature type="transmembrane region" description="Helical" evidence="6">
    <location>
        <begin position="45"/>
        <end position="69"/>
    </location>
</feature>
<feature type="transmembrane region" description="Helical" evidence="6">
    <location>
        <begin position="156"/>
        <end position="176"/>
    </location>
</feature>
<feature type="transmembrane region" description="Helical" evidence="6">
    <location>
        <begin position="351"/>
        <end position="369"/>
    </location>
</feature>
<feature type="transmembrane region" description="Helical" evidence="6">
    <location>
        <begin position="100"/>
        <end position="120"/>
    </location>
</feature>
<keyword evidence="3 6" id="KW-0812">Transmembrane</keyword>
<feature type="transmembrane region" description="Helical" evidence="6">
    <location>
        <begin position="390"/>
        <end position="410"/>
    </location>
</feature>
<evidence type="ECO:0000256" key="2">
    <source>
        <dbReference type="ARBA" id="ARBA00022448"/>
    </source>
</evidence>
<proteinExistence type="predicted"/>
<comment type="subcellular location">
    <subcellularLocation>
        <location evidence="1">Cell membrane</location>
        <topology evidence="1">Multi-pass membrane protein</topology>
    </subcellularLocation>
</comment>
<dbReference type="PROSITE" id="PS50850">
    <property type="entry name" value="MFS"/>
    <property type="match status" value="1"/>
</dbReference>
<dbReference type="PANTHER" id="PTHR42718:SF9">
    <property type="entry name" value="MAJOR FACILITATOR SUPERFAMILY MULTIDRUG TRANSPORTER MFSC"/>
    <property type="match status" value="1"/>
</dbReference>
<dbReference type="Proteomes" id="UP001180515">
    <property type="component" value="Unassembled WGS sequence"/>
</dbReference>
<feature type="transmembrane region" description="Helical" evidence="6">
    <location>
        <begin position="220"/>
        <end position="237"/>
    </location>
</feature>
<keyword evidence="5 6" id="KW-0472">Membrane</keyword>
<reference evidence="8" key="1">
    <citation type="submission" date="2023-03" db="EMBL/GenBank/DDBJ databases">
        <authorList>
            <person name="Shen W."/>
            <person name="Cai J."/>
        </authorList>
    </citation>
    <scope>NUCLEOTIDE SEQUENCE</scope>
    <source>
        <strain evidence="8">P82-2</strain>
    </source>
</reference>
<dbReference type="RefSeq" id="WP_003106805.1">
    <property type="nucleotide sequence ID" value="NZ_CBCPIC010000007.1"/>
</dbReference>
<dbReference type="PRINTS" id="PR01036">
    <property type="entry name" value="TCRTETB"/>
</dbReference>
<evidence type="ECO:0000259" key="7">
    <source>
        <dbReference type="PROSITE" id="PS50850"/>
    </source>
</evidence>
<dbReference type="Gene3D" id="1.20.1250.20">
    <property type="entry name" value="MFS general substrate transporter like domains"/>
    <property type="match status" value="1"/>
</dbReference>
<organism evidence="8 9">
    <name type="scientific">Streptococcus parauberis</name>
    <dbReference type="NCBI Taxonomy" id="1348"/>
    <lineage>
        <taxon>Bacteria</taxon>
        <taxon>Bacillati</taxon>
        <taxon>Bacillota</taxon>
        <taxon>Bacilli</taxon>
        <taxon>Lactobacillales</taxon>
        <taxon>Streptococcaceae</taxon>
        <taxon>Streptococcus</taxon>
    </lineage>
</organism>
<dbReference type="GO" id="GO:0022857">
    <property type="term" value="F:transmembrane transporter activity"/>
    <property type="evidence" value="ECO:0007669"/>
    <property type="project" value="InterPro"/>
</dbReference>
<dbReference type="Gene3D" id="1.20.1720.10">
    <property type="entry name" value="Multidrug resistance protein D"/>
    <property type="match status" value="1"/>
</dbReference>
<feature type="transmembrane region" description="Helical" evidence="6">
    <location>
        <begin position="7"/>
        <end position="25"/>
    </location>
</feature>
<feature type="transmembrane region" description="Helical" evidence="6">
    <location>
        <begin position="253"/>
        <end position="274"/>
    </location>
</feature>
<sequence length="447" mass="48422">MNTKQWHVMPAIISTAILSFCGVLIETSMNVTFPELMSLFSVGPAAIQWLTTANLLAVACIVPLSAYLIRNYSERYIFILANSLFLIGMAIDSIAPTLSILLIGRILQGMGTGIALPLLFHIIMSRVEFEKRGLVMGVATMTTSLAPAIGPSYGGIILAYMGWQMIFVTLFPLILLSTFFGLKSIPNRDVLIIEKVNWLAFGVLGIALSTLLISIEKLSVILFIVSMLSFVLFYFFNKKKMLLNLQVFKNTTYLILLLGVLTYQMIPLALSFILPNHLQLVLNLSSVQAGLFMFPGAILAAILYPLSGHILDRLGAFKPLVLGLSLAIIGLAFMTIAMMGKSALFLLVSDILVKAGMGVGASNMITSALTKLEKNLEADGNSVLNTLQQFAGAFATAVASQFFAIGQASGQVNGESLGARNGVYFILVFVVITFINILILKNRKAIS</sequence>
<dbReference type="InterPro" id="IPR036259">
    <property type="entry name" value="MFS_trans_sf"/>
</dbReference>
<feature type="transmembrane region" description="Helical" evidence="6">
    <location>
        <begin position="319"/>
        <end position="339"/>
    </location>
</feature>
<feature type="transmembrane region" description="Helical" evidence="6">
    <location>
        <begin position="76"/>
        <end position="94"/>
    </location>
</feature>
<name>A0AAE4L002_9STRE</name>
<evidence type="ECO:0000256" key="3">
    <source>
        <dbReference type="ARBA" id="ARBA00022692"/>
    </source>
</evidence>
<evidence type="ECO:0000313" key="8">
    <source>
        <dbReference type="EMBL" id="MDT2731309.1"/>
    </source>
</evidence>
<gene>
    <name evidence="8" type="ORF">P7G31_03455</name>
</gene>
<feature type="transmembrane region" description="Helical" evidence="6">
    <location>
        <begin position="422"/>
        <end position="440"/>
    </location>
</feature>
<keyword evidence="4 6" id="KW-1133">Transmembrane helix</keyword>
<dbReference type="GO" id="GO:0005886">
    <property type="term" value="C:plasma membrane"/>
    <property type="evidence" value="ECO:0007669"/>
    <property type="project" value="UniProtKB-SubCell"/>
</dbReference>
<evidence type="ECO:0000256" key="1">
    <source>
        <dbReference type="ARBA" id="ARBA00004651"/>
    </source>
</evidence>
<evidence type="ECO:0000256" key="4">
    <source>
        <dbReference type="ARBA" id="ARBA00022989"/>
    </source>
</evidence>
<feature type="domain" description="Major facilitator superfamily (MFS) profile" evidence="7">
    <location>
        <begin position="7"/>
        <end position="445"/>
    </location>
</feature>
<evidence type="ECO:0000256" key="6">
    <source>
        <dbReference type="SAM" id="Phobius"/>
    </source>
</evidence>
<evidence type="ECO:0000256" key="5">
    <source>
        <dbReference type="ARBA" id="ARBA00023136"/>
    </source>
</evidence>
<keyword evidence="2" id="KW-0813">Transport</keyword>
<dbReference type="PANTHER" id="PTHR42718">
    <property type="entry name" value="MAJOR FACILITATOR SUPERFAMILY MULTIDRUG TRANSPORTER MFSC"/>
    <property type="match status" value="1"/>
</dbReference>
<dbReference type="EMBL" id="JARQAG010000003">
    <property type="protein sequence ID" value="MDT2731309.1"/>
    <property type="molecule type" value="Genomic_DNA"/>
</dbReference>
<evidence type="ECO:0000313" key="9">
    <source>
        <dbReference type="Proteomes" id="UP001180515"/>
    </source>
</evidence>
<comment type="caution">
    <text evidence="8">The sequence shown here is derived from an EMBL/GenBank/DDBJ whole genome shotgun (WGS) entry which is preliminary data.</text>
</comment>
<accession>A0AAE4L002</accession>
<dbReference type="InterPro" id="IPR020846">
    <property type="entry name" value="MFS_dom"/>
</dbReference>
<dbReference type="SUPFAM" id="SSF103473">
    <property type="entry name" value="MFS general substrate transporter"/>
    <property type="match status" value="1"/>
</dbReference>
<feature type="transmembrane region" description="Helical" evidence="6">
    <location>
        <begin position="132"/>
        <end position="150"/>
    </location>
</feature>
<dbReference type="Pfam" id="PF07690">
    <property type="entry name" value="MFS_1"/>
    <property type="match status" value="1"/>
</dbReference>
<feature type="transmembrane region" description="Helical" evidence="6">
    <location>
        <begin position="196"/>
        <end position="214"/>
    </location>
</feature>
<dbReference type="InterPro" id="IPR011701">
    <property type="entry name" value="MFS"/>
</dbReference>
<dbReference type="AlphaFoldDB" id="A0AAE4L002"/>
<protein>
    <submittedName>
        <fullName evidence="8">MFS transporter</fullName>
    </submittedName>
</protein>
<feature type="transmembrane region" description="Helical" evidence="6">
    <location>
        <begin position="286"/>
        <end position="307"/>
    </location>
</feature>